<keyword evidence="4 9" id="KW-0812">Transmembrane</keyword>
<evidence type="ECO:0000256" key="2">
    <source>
        <dbReference type="ARBA" id="ARBA00007104"/>
    </source>
</evidence>
<comment type="subcellular location">
    <subcellularLocation>
        <location evidence="8">Endomembrane system</location>
        <topology evidence="8">Single-pass membrane protein</topology>
    </subcellularLocation>
    <subcellularLocation>
        <location evidence="1">Membrane</location>
        <topology evidence="1">Single-pass type I membrane protein</topology>
    </subcellularLocation>
</comment>
<evidence type="ECO:0000256" key="9">
    <source>
        <dbReference type="SAM" id="Phobius"/>
    </source>
</evidence>
<feature type="transmembrane region" description="Helical" evidence="9">
    <location>
        <begin position="273"/>
        <end position="295"/>
    </location>
</feature>
<evidence type="ECO:0000256" key="1">
    <source>
        <dbReference type="ARBA" id="ARBA00004479"/>
    </source>
</evidence>
<evidence type="ECO:0000256" key="3">
    <source>
        <dbReference type="ARBA" id="ARBA00022473"/>
    </source>
</evidence>
<dbReference type="Gene3D" id="2.60.40.770">
    <property type="match status" value="1"/>
</dbReference>
<keyword evidence="7 9" id="KW-0472">Membrane</keyword>
<sequence>MINAENRIQEFSVDVSDCDASETCVVPIGMILYIKTNFVLGDTVSSLKSRVSSKLGVLVVPKGPNRQVCLNAISEEANLCNMGEGPVKGRHYVYIEDFLVRPQYKDVGFLRMNREAGSTIQVPVLPFSIDAHAEECFYDKVTAGTKMGLTFEVAEGGFLDIDVKIVGPDGKIIYQGERESNGKYTFAAHADGVYTYCFSNAMSTMTPKIIMFSMDVGEAPKGQDAEAEAHQNKLEEMIKELSSSLTSVKHEQEYMAVRDRIHRAINESTNSRVVMWAFFEAVVLITMTLGQVYYLKRFFEVRRVV</sequence>
<dbReference type="AlphaFoldDB" id="A0A8T0E7B9"/>
<evidence type="ECO:0000256" key="8">
    <source>
        <dbReference type="ARBA" id="ARBA00037847"/>
    </source>
</evidence>
<evidence type="ECO:0000256" key="7">
    <source>
        <dbReference type="ARBA" id="ARBA00023136"/>
    </source>
</evidence>
<keyword evidence="3" id="KW-0217">Developmental protein</keyword>
<evidence type="ECO:0000256" key="6">
    <source>
        <dbReference type="ARBA" id="ARBA00022989"/>
    </source>
</evidence>
<dbReference type="InterPro" id="IPR009038">
    <property type="entry name" value="GOLD_dom"/>
</dbReference>
<reference evidence="11" key="1">
    <citation type="journal article" date="2020" name="bioRxiv">
        <title>Chromosome-level reference genome of the European wasp spider Argiope bruennichi: a resource for studies on range expansion and evolutionary adaptation.</title>
        <authorList>
            <person name="Sheffer M.M."/>
            <person name="Hoppe A."/>
            <person name="Krehenwinkel H."/>
            <person name="Uhl G."/>
            <person name="Kuss A.W."/>
            <person name="Jensen L."/>
            <person name="Jensen C."/>
            <person name="Gillespie R.G."/>
            <person name="Hoff K.J."/>
            <person name="Prost S."/>
        </authorList>
    </citation>
    <scope>NUCLEOTIDE SEQUENCE</scope>
</reference>
<dbReference type="Proteomes" id="UP000807504">
    <property type="component" value="Unassembled WGS sequence"/>
</dbReference>
<dbReference type="Pfam" id="PF01105">
    <property type="entry name" value="EMP24_GP25L"/>
    <property type="match status" value="1"/>
</dbReference>
<dbReference type="GO" id="GO:0012505">
    <property type="term" value="C:endomembrane system"/>
    <property type="evidence" value="ECO:0007669"/>
    <property type="project" value="UniProtKB-SubCell"/>
</dbReference>
<keyword evidence="12" id="KW-1185">Reference proteome</keyword>
<dbReference type="EMBL" id="JABXBU010002230">
    <property type="protein sequence ID" value="KAF8767268.1"/>
    <property type="molecule type" value="Genomic_DNA"/>
</dbReference>
<organism evidence="11 12">
    <name type="scientific">Argiope bruennichi</name>
    <name type="common">Wasp spider</name>
    <name type="synonym">Aranea bruennichi</name>
    <dbReference type="NCBI Taxonomy" id="94029"/>
    <lineage>
        <taxon>Eukaryota</taxon>
        <taxon>Metazoa</taxon>
        <taxon>Ecdysozoa</taxon>
        <taxon>Arthropoda</taxon>
        <taxon>Chelicerata</taxon>
        <taxon>Arachnida</taxon>
        <taxon>Araneae</taxon>
        <taxon>Araneomorphae</taxon>
        <taxon>Entelegynae</taxon>
        <taxon>Araneoidea</taxon>
        <taxon>Araneidae</taxon>
        <taxon>Argiope</taxon>
    </lineage>
</organism>
<evidence type="ECO:0000313" key="12">
    <source>
        <dbReference type="Proteomes" id="UP000807504"/>
    </source>
</evidence>
<comment type="similarity">
    <text evidence="2">Belongs to the EMP24/GP25L family.</text>
</comment>
<evidence type="ECO:0000313" key="11">
    <source>
        <dbReference type="EMBL" id="KAF8767268.1"/>
    </source>
</evidence>
<accession>A0A8T0E7B9</accession>
<dbReference type="SMART" id="SM01190">
    <property type="entry name" value="EMP24_GP25L"/>
    <property type="match status" value="1"/>
</dbReference>
<name>A0A8T0E7B9_ARGBR</name>
<comment type="caution">
    <text evidence="11">The sequence shown here is derived from an EMBL/GenBank/DDBJ whole genome shotgun (WGS) entry which is preliminary data.</text>
</comment>
<evidence type="ECO:0000259" key="10">
    <source>
        <dbReference type="PROSITE" id="PS50866"/>
    </source>
</evidence>
<dbReference type="InterPro" id="IPR015720">
    <property type="entry name" value="Emp24-like"/>
</dbReference>
<dbReference type="GO" id="GO:0016020">
    <property type="term" value="C:membrane"/>
    <property type="evidence" value="ECO:0007669"/>
    <property type="project" value="UniProtKB-SubCell"/>
</dbReference>
<protein>
    <submittedName>
        <fullName evidence="11">Transmembrane emp24 domain-containing protein like</fullName>
    </submittedName>
</protein>
<dbReference type="PANTHER" id="PTHR22811">
    <property type="entry name" value="TRANSMEMBRANE EMP24 DOMAIN-CONTAINING PROTEIN"/>
    <property type="match status" value="1"/>
</dbReference>
<proteinExistence type="inferred from homology"/>
<dbReference type="InterPro" id="IPR036598">
    <property type="entry name" value="GOLD_dom_sf"/>
</dbReference>
<dbReference type="PROSITE" id="PS50866">
    <property type="entry name" value="GOLD"/>
    <property type="match status" value="1"/>
</dbReference>
<gene>
    <name evidence="11" type="ORF">HNY73_020252</name>
</gene>
<keyword evidence="5" id="KW-0732">Signal</keyword>
<reference evidence="11" key="2">
    <citation type="submission" date="2020-06" db="EMBL/GenBank/DDBJ databases">
        <authorList>
            <person name="Sheffer M."/>
        </authorList>
    </citation>
    <scope>NUCLEOTIDE SEQUENCE</scope>
</reference>
<keyword evidence="6 9" id="KW-1133">Transmembrane helix</keyword>
<dbReference type="SUPFAM" id="SSF101576">
    <property type="entry name" value="Supernatant protein factor (SPF), C-terminal domain"/>
    <property type="match status" value="1"/>
</dbReference>
<evidence type="ECO:0000256" key="5">
    <source>
        <dbReference type="ARBA" id="ARBA00022729"/>
    </source>
</evidence>
<feature type="domain" description="GOLD" evidence="10">
    <location>
        <begin position="134"/>
        <end position="216"/>
    </location>
</feature>
<evidence type="ECO:0000256" key="4">
    <source>
        <dbReference type="ARBA" id="ARBA00022692"/>
    </source>
</evidence>